<proteinExistence type="predicted"/>
<accession>A0A2T7NTH3</accession>
<reference evidence="2 3" key="1">
    <citation type="submission" date="2018-04" db="EMBL/GenBank/DDBJ databases">
        <title>The genome of golden apple snail Pomacea canaliculata provides insight into stress tolerance and invasive adaptation.</title>
        <authorList>
            <person name="Liu C."/>
            <person name="Liu B."/>
            <person name="Ren Y."/>
            <person name="Zhang Y."/>
            <person name="Wang H."/>
            <person name="Li S."/>
            <person name="Jiang F."/>
            <person name="Yin L."/>
            <person name="Zhang G."/>
            <person name="Qian W."/>
            <person name="Fan W."/>
        </authorList>
    </citation>
    <scope>NUCLEOTIDE SEQUENCE [LARGE SCALE GENOMIC DNA]</scope>
    <source>
        <strain evidence="2">SZHN2017</strain>
        <tissue evidence="2">Muscle</tissue>
    </source>
</reference>
<evidence type="ECO:0000313" key="3">
    <source>
        <dbReference type="Proteomes" id="UP000245119"/>
    </source>
</evidence>
<gene>
    <name evidence="2" type="ORF">C0Q70_14945</name>
</gene>
<feature type="compositionally biased region" description="Polar residues" evidence="1">
    <location>
        <begin position="95"/>
        <end position="107"/>
    </location>
</feature>
<evidence type="ECO:0000256" key="1">
    <source>
        <dbReference type="SAM" id="MobiDB-lite"/>
    </source>
</evidence>
<organism evidence="2 3">
    <name type="scientific">Pomacea canaliculata</name>
    <name type="common">Golden apple snail</name>
    <dbReference type="NCBI Taxonomy" id="400727"/>
    <lineage>
        <taxon>Eukaryota</taxon>
        <taxon>Metazoa</taxon>
        <taxon>Spiralia</taxon>
        <taxon>Lophotrochozoa</taxon>
        <taxon>Mollusca</taxon>
        <taxon>Gastropoda</taxon>
        <taxon>Caenogastropoda</taxon>
        <taxon>Architaenioglossa</taxon>
        <taxon>Ampullarioidea</taxon>
        <taxon>Ampullariidae</taxon>
        <taxon>Pomacea</taxon>
    </lineage>
</organism>
<keyword evidence="3" id="KW-1185">Reference proteome</keyword>
<evidence type="ECO:0000313" key="2">
    <source>
        <dbReference type="EMBL" id="PVD24462.1"/>
    </source>
</evidence>
<name>A0A2T7NTH3_POMCA</name>
<dbReference type="EMBL" id="PZQS01000009">
    <property type="protein sequence ID" value="PVD24462.1"/>
    <property type="molecule type" value="Genomic_DNA"/>
</dbReference>
<sequence length="133" mass="15482">MKGEKRDQLMLIDDMYRMNPISLHLQRGEHERPMEAWVIRWARRKRLSRRGHGGISPLETPWLERQVVPDNTSDPRKVESLGIAAKTKVPAPQRIINQGTGTGSSKPPQHRRSTPSQHVTLTFNFHFIERCRR</sequence>
<dbReference type="Proteomes" id="UP000245119">
    <property type="component" value="Linkage Group LG9"/>
</dbReference>
<feature type="region of interest" description="Disordered" evidence="1">
    <location>
        <begin position="88"/>
        <end position="117"/>
    </location>
</feature>
<comment type="caution">
    <text evidence="2">The sequence shown here is derived from an EMBL/GenBank/DDBJ whole genome shotgun (WGS) entry which is preliminary data.</text>
</comment>
<protein>
    <submittedName>
        <fullName evidence="2">Uncharacterized protein</fullName>
    </submittedName>
</protein>
<dbReference type="AlphaFoldDB" id="A0A2T7NTH3"/>